<accession>A0A453PXW8</accession>
<dbReference type="Proteomes" id="UP000015105">
    <property type="component" value="Chromosome 6D"/>
</dbReference>
<protein>
    <recommendedName>
        <fullName evidence="3">Reverse transcriptase domain-containing protein</fullName>
    </recommendedName>
</protein>
<reference evidence="2" key="2">
    <citation type="journal article" date="2017" name="Nat. Plants">
        <title>The Aegilops tauschii genome reveals multiple impacts of transposons.</title>
        <authorList>
            <person name="Zhao G."/>
            <person name="Zou C."/>
            <person name="Li K."/>
            <person name="Wang K."/>
            <person name="Li T."/>
            <person name="Gao L."/>
            <person name="Zhang X."/>
            <person name="Wang H."/>
            <person name="Yang Z."/>
            <person name="Liu X."/>
            <person name="Jiang W."/>
            <person name="Mao L."/>
            <person name="Kong X."/>
            <person name="Jiao Y."/>
            <person name="Jia J."/>
        </authorList>
    </citation>
    <scope>NUCLEOTIDE SEQUENCE [LARGE SCALE GENOMIC DNA]</scope>
    <source>
        <strain evidence="2">cv. AL8/78</strain>
    </source>
</reference>
<dbReference type="STRING" id="200361.A0A453PXW8"/>
<proteinExistence type="predicted"/>
<reference evidence="1" key="4">
    <citation type="submission" date="2019-03" db="UniProtKB">
        <authorList>
            <consortium name="EnsemblPlants"/>
        </authorList>
    </citation>
    <scope>IDENTIFICATION</scope>
</reference>
<reference evidence="1" key="3">
    <citation type="journal article" date="2017" name="Nature">
        <title>Genome sequence of the progenitor of the wheat D genome Aegilops tauschii.</title>
        <authorList>
            <person name="Luo M.C."/>
            <person name="Gu Y.Q."/>
            <person name="Puiu D."/>
            <person name="Wang H."/>
            <person name="Twardziok S.O."/>
            <person name="Deal K.R."/>
            <person name="Huo N."/>
            <person name="Zhu T."/>
            <person name="Wang L."/>
            <person name="Wang Y."/>
            <person name="McGuire P.E."/>
            <person name="Liu S."/>
            <person name="Long H."/>
            <person name="Ramasamy R.K."/>
            <person name="Rodriguez J.C."/>
            <person name="Van S.L."/>
            <person name="Yuan L."/>
            <person name="Wang Z."/>
            <person name="Xia Z."/>
            <person name="Xiao L."/>
            <person name="Anderson O.D."/>
            <person name="Ouyang S."/>
            <person name="Liang Y."/>
            <person name="Zimin A.V."/>
            <person name="Pertea G."/>
            <person name="Qi P."/>
            <person name="Bennetzen J.L."/>
            <person name="Dai X."/>
            <person name="Dawson M.W."/>
            <person name="Muller H.G."/>
            <person name="Kugler K."/>
            <person name="Rivarola-Duarte L."/>
            <person name="Spannagl M."/>
            <person name="Mayer K.F.X."/>
            <person name="Lu F.H."/>
            <person name="Bevan M.W."/>
            <person name="Leroy P."/>
            <person name="Li P."/>
            <person name="You F.M."/>
            <person name="Sun Q."/>
            <person name="Liu Z."/>
            <person name="Lyons E."/>
            <person name="Wicker T."/>
            <person name="Salzberg S.L."/>
            <person name="Devos K.M."/>
            <person name="Dvorak J."/>
        </authorList>
    </citation>
    <scope>NUCLEOTIDE SEQUENCE [LARGE SCALE GENOMIC DNA]</scope>
    <source>
        <strain evidence="1">cv. AL8/78</strain>
    </source>
</reference>
<evidence type="ECO:0008006" key="3">
    <source>
        <dbReference type="Google" id="ProtNLM"/>
    </source>
</evidence>
<sequence length="82" mass="8905">MAVFNQFHSLSGANFDKINSAFVALLPKKDGAESVGDFRPISLINSIAKLITKVLSIRLSEKISPIISPAQSAFLKSRCLQD</sequence>
<dbReference type="Gramene" id="AET6Gv20899900.1">
    <property type="protein sequence ID" value="AET6Gv20899900.1"/>
    <property type="gene ID" value="AET6Gv20899900"/>
</dbReference>
<reference evidence="2" key="1">
    <citation type="journal article" date="2014" name="Science">
        <title>Ancient hybridizations among the ancestral genomes of bread wheat.</title>
        <authorList>
            <consortium name="International Wheat Genome Sequencing Consortium,"/>
            <person name="Marcussen T."/>
            <person name="Sandve S.R."/>
            <person name="Heier L."/>
            <person name="Spannagl M."/>
            <person name="Pfeifer M."/>
            <person name="Jakobsen K.S."/>
            <person name="Wulff B.B."/>
            <person name="Steuernagel B."/>
            <person name="Mayer K.F."/>
            <person name="Olsen O.A."/>
        </authorList>
    </citation>
    <scope>NUCLEOTIDE SEQUENCE [LARGE SCALE GENOMIC DNA]</scope>
    <source>
        <strain evidence="2">cv. AL8/78</strain>
    </source>
</reference>
<organism evidence="1 2">
    <name type="scientific">Aegilops tauschii subsp. strangulata</name>
    <name type="common">Goatgrass</name>
    <dbReference type="NCBI Taxonomy" id="200361"/>
    <lineage>
        <taxon>Eukaryota</taxon>
        <taxon>Viridiplantae</taxon>
        <taxon>Streptophyta</taxon>
        <taxon>Embryophyta</taxon>
        <taxon>Tracheophyta</taxon>
        <taxon>Spermatophyta</taxon>
        <taxon>Magnoliopsida</taxon>
        <taxon>Liliopsida</taxon>
        <taxon>Poales</taxon>
        <taxon>Poaceae</taxon>
        <taxon>BOP clade</taxon>
        <taxon>Pooideae</taxon>
        <taxon>Triticodae</taxon>
        <taxon>Triticeae</taxon>
        <taxon>Triticinae</taxon>
        <taxon>Aegilops</taxon>
    </lineage>
</organism>
<keyword evidence="2" id="KW-1185">Reference proteome</keyword>
<reference evidence="1" key="5">
    <citation type="journal article" date="2021" name="G3 (Bethesda)">
        <title>Aegilops tauschii genome assembly Aet v5.0 features greater sequence contiguity and improved annotation.</title>
        <authorList>
            <person name="Wang L."/>
            <person name="Zhu T."/>
            <person name="Rodriguez J.C."/>
            <person name="Deal K.R."/>
            <person name="Dubcovsky J."/>
            <person name="McGuire P.E."/>
            <person name="Lux T."/>
            <person name="Spannagl M."/>
            <person name="Mayer K.F.X."/>
            <person name="Baldrich P."/>
            <person name="Meyers B.C."/>
            <person name="Huo N."/>
            <person name="Gu Y.Q."/>
            <person name="Zhou H."/>
            <person name="Devos K.M."/>
            <person name="Bennetzen J.L."/>
            <person name="Unver T."/>
            <person name="Budak H."/>
            <person name="Gulick P.J."/>
            <person name="Galiba G."/>
            <person name="Kalapos B."/>
            <person name="Nelson D.R."/>
            <person name="Li P."/>
            <person name="You F.M."/>
            <person name="Luo M.C."/>
            <person name="Dvorak J."/>
        </authorList>
    </citation>
    <scope>NUCLEOTIDE SEQUENCE [LARGE SCALE GENOMIC DNA]</scope>
    <source>
        <strain evidence="1">cv. AL8/78</strain>
    </source>
</reference>
<dbReference type="AlphaFoldDB" id="A0A453PXW8"/>
<evidence type="ECO:0000313" key="1">
    <source>
        <dbReference type="EnsemblPlants" id="AET6Gv20899900.1"/>
    </source>
</evidence>
<dbReference type="EnsemblPlants" id="AET6Gv20899900.1">
    <property type="protein sequence ID" value="AET6Gv20899900.1"/>
    <property type="gene ID" value="AET6Gv20899900"/>
</dbReference>
<name>A0A453PXW8_AEGTS</name>
<evidence type="ECO:0000313" key="2">
    <source>
        <dbReference type="Proteomes" id="UP000015105"/>
    </source>
</evidence>